<evidence type="ECO:0000259" key="1">
    <source>
        <dbReference type="PROSITE" id="PS50105"/>
    </source>
</evidence>
<evidence type="ECO:0000313" key="3">
    <source>
        <dbReference type="Proteomes" id="UP001159363"/>
    </source>
</evidence>
<dbReference type="Pfam" id="PF00536">
    <property type="entry name" value="SAM_1"/>
    <property type="match status" value="1"/>
</dbReference>
<dbReference type="PANTHER" id="PTHR24155:SF11">
    <property type="entry name" value="CASKIN, ISOFORM B"/>
    <property type="match status" value="1"/>
</dbReference>
<dbReference type="EMBL" id="JARBHB010000001">
    <property type="protein sequence ID" value="KAJ8898041.1"/>
    <property type="molecule type" value="Genomic_DNA"/>
</dbReference>
<dbReference type="SUPFAM" id="SSF47769">
    <property type="entry name" value="SAM/Pointed domain"/>
    <property type="match status" value="1"/>
</dbReference>
<protein>
    <recommendedName>
        <fullName evidence="1">SAM domain-containing protein</fullName>
    </recommendedName>
</protein>
<organism evidence="2 3">
    <name type="scientific">Dryococelus australis</name>
    <dbReference type="NCBI Taxonomy" id="614101"/>
    <lineage>
        <taxon>Eukaryota</taxon>
        <taxon>Metazoa</taxon>
        <taxon>Ecdysozoa</taxon>
        <taxon>Arthropoda</taxon>
        <taxon>Hexapoda</taxon>
        <taxon>Insecta</taxon>
        <taxon>Pterygota</taxon>
        <taxon>Neoptera</taxon>
        <taxon>Polyneoptera</taxon>
        <taxon>Phasmatodea</taxon>
        <taxon>Verophasmatodea</taxon>
        <taxon>Anareolatae</taxon>
        <taxon>Phasmatidae</taxon>
        <taxon>Eurycanthinae</taxon>
        <taxon>Dryococelus</taxon>
    </lineage>
</organism>
<evidence type="ECO:0000313" key="2">
    <source>
        <dbReference type="EMBL" id="KAJ8898041.1"/>
    </source>
</evidence>
<sequence>MEEWLRLLRLEEYASALLQQGYHTVQDVTQLTWEDLEDIGIVKLGHQKKILLAIKRVKDIQSGKRFSSLQQHVDIISQVSARCFCCGSLPYFSCHYQCFTCGGNTG</sequence>
<dbReference type="Gene3D" id="1.10.150.50">
    <property type="entry name" value="Transcription Factor, Ets-1"/>
    <property type="match status" value="1"/>
</dbReference>
<dbReference type="PROSITE" id="PS50105">
    <property type="entry name" value="SAM_DOMAIN"/>
    <property type="match status" value="1"/>
</dbReference>
<dbReference type="PANTHER" id="PTHR24155">
    <property type="entry name" value="OSTEOCLAST-STIMULATING FACTOR 1"/>
    <property type="match status" value="1"/>
</dbReference>
<dbReference type="InterPro" id="IPR001660">
    <property type="entry name" value="SAM"/>
</dbReference>
<dbReference type="InterPro" id="IPR013761">
    <property type="entry name" value="SAM/pointed_sf"/>
</dbReference>
<comment type="caution">
    <text evidence="2">The sequence shown here is derived from an EMBL/GenBank/DDBJ whole genome shotgun (WGS) entry which is preliminary data.</text>
</comment>
<gene>
    <name evidence="2" type="ORF">PR048_003401</name>
</gene>
<dbReference type="InterPro" id="IPR035498">
    <property type="entry name" value="Caskin1/2_SAM_2"/>
</dbReference>
<accession>A0ABQ9INX3</accession>
<reference evidence="2 3" key="1">
    <citation type="submission" date="2023-02" db="EMBL/GenBank/DDBJ databases">
        <title>LHISI_Scaffold_Assembly.</title>
        <authorList>
            <person name="Stuart O.P."/>
            <person name="Cleave R."/>
            <person name="Magrath M.J.L."/>
            <person name="Mikheyev A.S."/>
        </authorList>
    </citation>
    <scope>NUCLEOTIDE SEQUENCE [LARGE SCALE GENOMIC DNA]</scope>
    <source>
        <strain evidence="2">Daus_M_001</strain>
        <tissue evidence="2">Leg muscle</tissue>
    </source>
</reference>
<keyword evidence="3" id="KW-1185">Reference proteome</keyword>
<name>A0ABQ9INX3_9NEOP</name>
<proteinExistence type="predicted"/>
<feature type="domain" description="SAM" evidence="1">
    <location>
        <begin position="1"/>
        <end position="60"/>
    </location>
</feature>
<dbReference type="SMART" id="SM00454">
    <property type="entry name" value="SAM"/>
    <property type="match status" value="1"/>
</dbReference>
<dbReference type="CDD" id="cd09498">
    <property type="entry name" value="SAM_caskin1_2_repeat2"/>
    <property type="match status" value="1"/>
</dbReference>
<dbReference type="Proteomes" id="UP001159363">
    <property type="component" value="Chromosome 1"/>
</dbReference>